<sequence length="103" mass="11821">MNIAQYVNGIAGQAGTHEPLFYKAREDIKADFYLQISNVDSIKCDYKLYALLWERDNEGEPQTFDIAEGEIERAQLEHGHLEVFLDECVSNAELEPVRFIVVE</sequence>
<protein>
    <submittedName>
        <fullName evidence="1">Uncharacterized protein</fullName>
    </submittedName>
</protein>
<accession>A0ABZ3F7Y0</accession>
<gene>
    <name evidence="1" type="ORF">V3I05_00295</name>
</gene>
<dbReference type="Proteomes" id="UP001434737">
    <property type="component" value="Chromosome"/>
</dbReference>
<proteinExistence type="predicted"/>
<reference evidence="1 2" key="1">
    <citation type="submission" date="2024-02" db="EMBL/GenBank/DDBJ databases">
        <title>Genome and pathogenicity analysis of Helicobacter mastomyrinus isolated from mice.</title>
        <authorList>
            <person name="Zhu L."/>
        </authorList>
    </citation>
    <scope>NUCLEOTIDE SEQUENCE [LARGE SCALE GENOMIC DNA]</scope>
    <source>
        <strain evidence="1 2">Hm-17</strain>
    </source>
</reference>
<keyword evidence="2" id="KW-1185">Reference proteome</keyword>
<dbReference type="EMBL" id="CP145316">
    <property type="protein sequence ID" value="XAM18169.1"/>
    <property type="molecule type" value="Genomic_DNA"/>
</dbReference>
<organism evidence="1 2">
    <name type="scientific">Helicobacter mastomyrinus</name>
    <dbReference type="NCBI Taxonomy" id="287948"/>
    <lineage>
        <taxon>Bacteria</taxon>
        <taxon>Pseudomonadati</taxon>
        <taxon>Campylobacterota</taxon>
        <taxon>Epsilonproteobacteria</taxon>
        <taxon>Campylobacterales</taxon>
        <taxon>Helicobacteraceae</taxon>
        <taxon>Helicobacter</taxon>
    </lineage>
</organism>
<name>A0ABZ3F7Y0_9HELI</name>
<dbReference type="RefSeq" id="WP_343353655.1">
    <property type="nucleotide sequence ID" value="NZ_CP145316.1"/>
</dbReference>
<evidence type="ECO:0000313" key="1">
    <source>
        <dbReference type="EMBL" id="XAM18169.1"/>
    </source>
</evidence>
<evidence type="ECO:0000313" key="2">
    <source>
        <dbReference type="Proteomes" id="UP001434737"/>
    </source>
</evidence>